<gene>
    <name evidence="1" type="ORF">CC78DRAFT_536026</name>
</gene>
<organism evidence="1 2">
    <name type="scientific">Lojkania enalia</name>
    <dbReference type="NCBI Taxonomy" id="147567"/>
    <lineage>
        <taxon>Eukaryota</taxon>
        <taxon>Fungi</taxon>
        <taxon>Dikarya</taxon>
        <taxon>Ascomycota</taxon>
        <taxon>Pezizomycotina</taxon>
        <taxon>Dothideomycetes</taxon>
        <taxon>Pleosporomycetidae</taxon>
        <taxon>Pleosporales</taxon>
        <taxon>Pleosporales incertae sedis</taxon>
        <taxon>Lojkania</taxon>
    </lineage>
</organism>
<comment type="caution">
    <text evidence="1">The sequence shown here is derived from an EMBL/GenBank/DDBJ whole genome shotgun (WGS) entry which is preliminary data.</text>
</comment>
<dbReference type="Proteomes" id="UP000800093">
    <property type="component" value="Unassembled WGS sequence"/>
</dbReference>
<dbReference type="InterPro" id="IPR032675">
    <property type="entry name" value="LRR_dom_sf"/>
</dbReference>
<protein>
    <submittedName>
        <fullName evidence="1">Uncharacterized protein</fullName>
    </submittedName>
</protein>
<dbReference type="AlphaFoldDB" id="A0A9P4N051"/>
<dbReference type="Gene3D" id="3.80.10.10">
    <property type="entry name" value="Ribonuclease Inhibitor"/>
    <property type="match status" value="1"/>
</dbReference>
<sequence>MVSANDTLSTASSVLEIRDSRPLTRHKPWTLDALPSEIRRLIVSHLTLDWPYQTRYTKGAKIHLKNANLAHRCLREWVPGFLFRDMVLTHVLPGIVSQLQAFSVDPAAAALLRHVRSIQVQVPPAIRWEIRTTDPFDFIDDITNNRLTKKFSVKDPNEMSLEQQEYCSNYHQALVEPFTDNRTWHRLLNSAIHFWPQIFTRFPNLRHIGVGVCERVDHPASTYTNLFIQEHGREVIHEVNPPYVEDATVNLAWASSIVLQSAPPSVSSLQLSATHNDNLSSFANVNRLLGMVYRSTAFLTDTRLVNIKNCTISIKGVAGTHGAKNWHGDTGSAGMVRYWRKVLSAMPNLTHLTLRLDVEGRDLRFTNLEDSDPNGCILEWLLTDLNLDGLKELVLSDFLLRTDTINKIIGENTPTLTKLVLYHAKISLLEPNADFTFRDEQYLNGAGWLGVCRGLTAKMPNLKCELIRPTSSLENLVFFPVGFEYMSKLLSQPGVMMYTQAKYTKDMFC</sequence>
<reference evidence="2" key="1">
    <citation type="journal article" date="2020" name="Stud. Mycol.">
        <title>101 Dothideomycetes genomes: A test case for predicting lifestyles and emergence of pathogens.</title>
        <authorList>
            <person name="Haridas S."/>
            <person name="Albert R."/>
            <person name="Binder M."/>
            <person name="Bloem J."/>
            <person name="LaButti K."/>
            <person name="Salamov A."/>
            <person name="Andreopoulos B."/>
            <person name="Baker S."/>
            <person name="Barry K."/>
            <person name="Bills G."/>
            <person name="Bluhm B."/>
            <person name="Cannon C."/>
            <person name="Castanera R."/>
            <person name="Culley D."/>
            <person name="Daum C."/>
            <person name="Ezra D."/>
            <person name="Gonzalez J."/>
            <person name="Henrissat B."/>
            <person name="Kuo A."/>
            <person name="Liang C."/>
            <person name="Lipzen A."/>
            <person name="Lutzoni F."/>
            <person name="Magnuson J."/>
            <person name="Mondo S."/>
            <person name="Nolan M."/>
            <person name="Ohm R."/>
            <person name="Pangilinan J."/>
            <person name="Park H.-J."/>
            <person name="Ramirez L."/>
            <person name="Alfaro M."/>
            <person name="Sun H."/>
            <person name="Tritt A."/>
            <person name="Yoshinaga Y."/>
            <person name="Zwiers L.-H."/>
            <person name="Turgeon B."/>
            <person name="Goodwin S."/>
            <person name="Spatafora J."/>
            <person name="Crous P."/>
            <person name="Grigoriev I."/>
        </authorList>
    </citation>
    <scope>NUCLEOTIDE SEQUENCE [LARGE SCALE GENOMIC DNA]</scope>
    <source>
        <strain evidence="2">CBS 304.66</strain>
    </source>
</reference>
<proteinExistence type="predicted"/>
<dbReference type="EMBL" id="ML986667">
    <property type="protein sequence ID" value="KAF2260997.1"/>
    <property type="molecule type" value="Genomic_DNA"/>
</dbReference>
<name>A0A9P4N051_9PLEO</name>
<dbReference type="OrthoDB" id="3702761at2759"/>
<keyword evidence="2" id="KW-1185">Reference proteome</keyword>
<accession>A0A9P4N051</accession>
<evidence type="ECO:0000313" key="2">
    <source>
        <dbReference type="Proteomes" id="UP000800093"/>
    </source>
</evidence>
<evidence type="ECO:0000313" key="1">
    <source>
        <dbReference type="EMBL" id="KAF2260997.1"/>
    </source>
</evidence>